<sequence length="195" mass="21721">MFQIPPTLPTAGDLLAAFDTDTPDIRSAWFERRRRAMVMASLGRRRYHSALELGCGTGGMTSLLAARCDHVTACDMSTSALVQAREQLDHAANVRFLPCRLPRDWPTLASPVQLIVLCDMAYYLGEDDTRVLAARCHEHMAPGSELVACHGLHAFPGRRAETRAIHAILGDDPRLRETVRLEDGDFLLQIWRCVP</sequence>
<dbReference type="Gene3D" id="3.40.50.150">
    <property type="entry name" value="Vaccinia Virus protein VP39"/>
    <property type="match status" value="1"/>
</dbReference>
<evidence type="ECO:0000313" key="2">
    <source>
        <dbReference type="EMBL" id="SBT24205.1"/>
    </source>
</evidence>
<dbReference type="SUPFAM" id="SSF53335">
    <property type="entry name" value="S-adenosyl-L-methionine-dependent methyltransferases"/>
    <property type="match status" value="1"/>
</dbReference>
<reference evidence="2 4" key="1">
    <citation type="submission" date="2016-06" db="EMBL/GenBank/DDBJ databases">
        <authorList>
            <person name="Kjaerup R.B."/>
            <person name="Dalgaard T.S."/>
            <person name="Juul-Madsen H.R."/>
        </authorList>
    </citation>
    <scope>NUCLEOTIDE SEQUENCE [LARGE SCALE GENOMIC DNA]</scope>
    <source>
        <strain evidence="2">Orrdi1</strain>
    </source>
</reference>
<evidence type="ECO:0000313" key="3">
    <source>
        <dbReference type="EMBL" id="SOE51326.1"/>
    </source>
</evidence>
<dbReference type="InterPro" id="IPR041698">
    <property type="entry name" value="Methyltransf_25"/>
</dbReference>
<dbReference type="RefSeq" id="WP_082985163.1">
    <property type="nucleotide sequence ID" value="NZ_LT907988.1"/>
</dbReference>
<gene>
    <name evidence="2" type="ORF">ODI_02293</name>
    <name evidence="3" type="ORF">ODI_R3362</name>
</gene>
<keyword evidence="2" id="KW-0808">Transferase</keyword>
<proteinExistence type="predicted"/>
<dbReference type="AlphaFoldDB" id="A0A1C3JYG8"/>
<dbReference type="EMBL" id="FLRC01000006">
    <property type="protein sequence ID" value="SBT24205.1"/>
    <property type="molecule type" value="Genomic_DNA"/>
</dbReference>
<dbReference type="OrthoDB" id="116799at2"/>
<dbReference type="EMBL" id="LT907988">
    <property type="protein sequence ID" value="SOE51326.1"/>
    <property type="molecule type" value="Genomic_DNA"/>
</dbReference>
<dbReference type="Pfam" id="PF13649">
    <property type="entry name" value="Methyltransf_25"/>
    <property type="match status" value="1"/>
</dbReference>
<keyword evidence="2" id="KW-0489">Methyltransferase</keyword>
<dbReference type="CDD" id="cd02440">
    <property type="entry name" value="AdoMet_MTases"/>
    <property type="match status" value="1"/>
</dbReference>
<keyword evidence="4" id="KW-1185">Reference proteome</keyword>
<evidence type="ECO:0000313" key="4">
    <source>
        <dbReference type="Proteomes" id="UP000078558"/>
    </source>
</evidence>
<organism evidence="2 4">
    <name type="scientific">Orrella dioscoreae</name>
    <dbReference type="NCBI Taxonomy" id="1851544"/>
    <lineage>
        <taxon>Bacteria</taxon>
        <taxon>Pseudomonadati</taxon>
        <taxon>Pseudomonadota</taxon>
        <taxon>Betaproteobacteria</taxon>
        <taxon>Burkholderiales</taxon>
        <taxon>Alcaligenaceae</taxon>
        <taxon>Orrella</taxon>
    </lineage>
</organism>
<evidence type="ECO:0000259" key="1">
    <source>
        <dbReference type="Pfam" id="PF13649"/>
    </source>
</evidence>
<dbReference type="KEGG" id="odi:ODI_R3362"/>
<dbReference type="Proteomes" id="UP000078558">
    <property type="component" value="Chromosome I"/>
</dbReference>
<dbReference type="InterPro" id="IPR029063">
    <property type="entry name" value="SAM-dependent_MTases_sf"/>
</dbReference>
<dbReference type="GO" id="GO:0008168">
    <property type="term" value="F:methyltransferase activity"/>
    <property type="evidence" value="ECO:0007669"/>
    <property type="project" value="UniProtKB-KW"/>
</dbReference>
<feature type="domain" description="Methyltransferase" evidence="1">
    <location>
        <begin position="51"/>
        <end position="143"/>
    </location>
</feature>
<dbReference type="GO" id="GO:0032259">
    <property type="term" value="P:methylation"/>
    <property type="evidence" value="ECO:0007669"/>
    <property type="project" value="UniProtKB-KW"/>
</dbReference>
<name>A0A1C3JYG8_9BURK</name>
<dbReference type="STRING" id="1851544.ODI_02293"/>
<accession>A0A1C3JYG8</accession>
<reference evidence="3 4" key="2">
    <citation type="submission" date="2017-08" db="EMBL/GenBank/DDBJ databases">
        <authorList>
            <person name="de Groot N.N."/>
        </authorList>
    </citation>
    <scope>NUCLEOTIDE SEQUENCE [LARGE SCALE GENOMIC DNA]</scope>
    <source>
        <strain evidence="3">Orrdi1</strain>
    </source>
</reference>
<protein>
    <submittedName>
        <fullName evidence="2">Methyltransferase type 12</fullName>
    </submittedName>
</protein>